<comment type="caution">
    <text evidence="1">The sequence shown here is derived from an EMBL/GenBank/DDBJ whole genome shotgun (WGS) entry which is preliminary data.</text>
</comment>
<protein>
    <submittedName>
        <fullName evidence="1">Uncharacterized protein</fullName>
    </submittedName>
</protein>
<evidence type="ECO:0000313" key="2">
    <source>
        <dbReference type="Proteomes" id="UP000276133"/>
    </source>
</evidence>
<name>A0A3M7SMN8_BRAPC</name>
<evidence type="ECO:0000313" key="1">
    <source>
        <dbReference type="EMBL" id="RNA36887.1"/>
    </source>
</evidence>
<reference evidence="1 2" key="1">
    <citation type="journal article" date="2018" name="Sci. Rep.">
        <title>Genomic signatures of local adaptation to the degree of environmental predictability in rotifers.</title>
        <authorList>
            <person name="Franch-Gras L."/>
            <person name="Hahn C."/>
            <person name="Garcia-Roger E.M."/>
            <person name="Carmona M.J."/>
            <person name="Serra M."/>
            <person name="Gomez A."/>
        </authorList>
    </citation>
    <scope>NUCLEOTIDE SEQUENCE [LARGE SCALE GENOMIC DNA]</scope>
    <source>
        <strain evidence="1">HYR1</strain>
    </source>
</reference>
<keyword evidence="2" id="KW-1185">Reference proteome</keyword>
<gene>
    <name evidence="1" type="ORF">BpHYR1_025966</name>
</gene>
<proteinExistence type="predicted"/>
<accession>A0A3M7SMN8</accession>
<dbReference type="AlphaFoldDB" id="A0A3M7SMN8"/>
<organism evidence="1 2">
    <name type="scientific">Brachionus plicatilis</name>
    <name type="common">Marine rotifer</name>
    <name type="synonym">Brachionus muelleri</name>
    <dbReference type="NCBI Taxonomy" id="10195"/>
    <lineage>
        <taxon>Eukaryota</taxon>
        <taxon>Metazoa</taxon>
        <taxon>Spiralia</taxon>
        <taxon>Gnathifera</taxon>
        <taxon>Rotifera</taxon>
        <taxon>Eurotatoria</taxon>
        <taxon>Monogononta</taxon>
        <taxon>Pseudotrocha</taxon>
        <taxon>Ploima</taxon>
        <taxon>Brachionidae</taxon>
        <taxon>Brachionus</taxon>
    </lineage>
</organism>
<dbReference type="Proteomes" id="UP000276133">
    <property type="component" value="Unassembled WGS sequence"/>
</dbReference>
<dbReference type="EMBL" id="REGN01001117">
    <property type="protein sequence ID" value="RNA36887.1"/>
    <property type="molecule type" value="Genomic_DNA"/>
</dbReference>
<sequence>MNQILLHILNRIVCVKLKQSEKRFRLRLKKYFKKISYGKNEPYSNKIEIRNFNLINYYIKYLTRYNLMKFKL</sequence>